<organism evidence="10 11">
    <name type="scientific">Fulvivirga imtechensis AK7</name>
    <dbReference type="NCBI Taxonomy" id="1237149"/>
    <lineage>
        <taxon>Bacteria</taxon>
        <taxon>Pseudomonadati</taxon>
        <taxon>Bacteroidota</taxon>
        <taxon>Cytophagia</taxon>
        <taxon>Cytophagales</taxon>
        <taxon>Fulvivirgaceae</taxon>
        <taxon>Fulvivirga</taxon>
    </lineage>
</organism>
<dbReference type="InterPro" id="IPR017825">
    <property type="entry name" value="Lycopene_cyclase_dom"/>
</dbReference>
<evidence type="ECO:0000256" key="8">
    <source>
        <dbReference type="SAM" id="Phobius"/>
    </source>
</evidence>
<dbReference type="STRING" id="1237149.C900_03615"/>
<feature type="transmembrane region" description="Helical" evidence="8">
    <location>
        <begin position="6"/>
        <end position="27"/>
    </location>
</feature>
<dbReference type="GO" id="GO:0045436">
    <property type="term" value="F:lycopene beta cyclase activity"/>
    <property type="evidence" value="ECO:0007669"/>
    <property type="project" value="UniProtKB-ARBA"/>
</dbReference>
<dbReference type="Pfam" id="PF18916">
    <property type="entry name" value="Lycopene_cyc"/>
    <property type="match status" value="2"/>
</dbReference>
<gene>
    <name evidence="10" type="ORF">C900_03615</name>
</gene>
<dbReference type="Proteomes" id="UP000011135">
    <property type="component" value="Unassembled WGS sequence"/>
</dbReference>
<feature type="transmembrane region" description="Helical" evidence="8">
    <location>
        <begin position="136"/>
        <end position="152"/>
    </location>
</feature>
<evidence type="ECO:0000313" key="10">
    <source>
        <dbReference type="EMBL" id="ELR70634.1"/>
    </source>
</evidence>
<evidence type="ECO:0000259" key="9">
    <source>
        <dbReference type="Pfam" id="PF18916"/>
    </source>
</evidence>
<dbReference type="GO" id="GO:0016872">
    <property type="term" value="F:intramolecular lyase activity"/>
    <property type="evidence" value="ECO:0007669"/>
    <property type="project" value="InterPro"/>
</dbReference>
<proteinExistence type="predicted"/>
<feature type="transmembrane region" description="Helical" evidence="8">
    <location>
        <begin position="113"/>
        <end position="130"/>
    </location>
</feature>
<reference evidence="10 11" key="1">
    <citation type="submission" date="2012-12" db="EMBL/GenBank/DDBJ databases">
        <title>Genome assembly of Fulvivirga imtechensis AK7.</title>
        <authorList>
            <person name="Nupur N."/>
            <person name="Khatri I."/>
            <person name="Kumar R."/>
            <person name="Subramanian S."/>
            <person name="Pinnaka A."/>
        </authorList>
    </citation>
    <scope>NUCLEOTIDE SEQUENCE [LARGE SCALE GENOMIC DNA]</scope>
    <source>
        <strain evidence="10 11">AK7</strain>
    </source>
</reference>
<feature type="domain" description="Lycopene cyclase" evidence="9">
    <location>
        <begin position="5"/>
        <end position="95"/>
    </location>
</feature>
<feature type="transmembrane region" description="Helical" evidence="8">
    <location>
        <begin position="208"/>
        <end position="225"/>
    </location>
</feature>
<dbReference type="AlphaFoldDB" id="L8JT14"/>
<comment type="subcellular location">
    <subcellularLocation>
        <location evidence="1">Membrane</location>
        <topology evidence="1">Multi-pass membrane protein</topology>
    </subcellularLocation>
</comment>
<feature type="transmembrane region" description="Helical" evidence="8">
    <location>
        <begin position="164"/>
        <end position="183"/>
    </location>
</feature>
<keyword evidence="11" id="KW-1185">Reference proteome</keyword>
<evidence type="ECO:0000256" key="3">
    <source>
        <dbReference type="ARBA" id="ARBA00022692"/>
    </source>
</evidence>
<evidence type="ECO:0000313" key="11">
    <source>
        <dbReference type="Proteomes" id="UP000011135"/>
    </source>
</evidence>
<dbReference type="GO" id="GO:0016117">
    <property type="term" value="P:carotenoid biosynthetic process"/>
    <property type="evidence" value="ECO:0007669"/>
    <property type="project" value="UniProtKB-KW"/>
</dbReference>
<feature type="transmembrane region" description="Helical" evidence="8">
    <location>
        <begin position="39"/>
        <end position="60"/>
    </location>
</feature>
<keyword evidence="3 8" id="KW-0812">Transmembrane</keyword>
<keyword evidence="6 8" id="KW-0472">Membrane</keyword>
<evidence type="ECO:0000256" key="6">
    <source>
        <dbReference type="ARBA" id="ARBA00023136"/>
    </source>
</evidence>
<evidence type="ECO:0000256" key="1">
    <source>
        <dbReference type="ARBA" id="ARBA00004141"/>
    </source>
</evidence>
<comment type="caution">
    <text evidence="10">The sequence shown here is derived from an EMBL/GenBank/DDBJ whole genome shotgun (WGS) entry which is preliminary data.</text>
</comment>
<accession>L8JT14</accession>
<keyword evidence="5 8" id="KW-1133">Transmembrane helix</keyword>
<dbReference type="RefSeq" id="WP_009580998.1">
    <property type="nucleotide sequence ID" value="NZ_AMZN01000051.1"/>
</dbReference>
<feature type="transmembrane region" description="Helical" evidence="8">
    <location>
        <begin position="80"/>
        <end position="101"/>
    </location>
</feature>
<dbReference type="PATRIC" id="fig|1237149.3.peg.3376"/>
<dbReference type="NCBIfam" id="TIGR03462">
    <property type="entry name" value="CarR_dom_SF"/>
    <property type="match status" value="2"/>
</dbReference>
<keyword evidence="4" id="KW-0125">Carotenoid biosynthesis</keyword>
<comment type="pathway">
    <text evidence="2">Carotenoid biosynthesis.</text>
</comment>
<sequence>MSSAYLYLLLDLAAISIPLACSFYSGANFSKKWRYLLPALLLPAAIFIAWDVLYTHWGVWGFNATYLTGVTIINLPLEEWLFFICIPYACVFTYFAFTHLIKREPFGKIKQPLTWLLITVLLVTGLLNLGKIYTSVTFISLAAFLIMHVYFFKAHYLGRFYFTYLIILIPFFIINGILTGSGIEDQVVWYDNSENLGIRIGTIPIEDIFYGMLLILMNVTVFEELQVERLRRK</sequence>
<protein>
    <submittedName>
        <fullName evidence="10">Lycopene cyclase</fullName>
    </submittedName>
</protein>
<name>L8JT14_9BACT</name>
<keyword evidence="7" id="KW-0413">Isomerase</keyword>
<evidence type="ECO:0000256" key="2">
    <source>
        <dbReference type="ARBA" id="ARBA00004829"/>
    </source>
</evidence>
<evidence type="ECO:0000256" key="5">
    <source>
        <dbReference type="ARBA" id="ARBA00022989"/>
    </source>
</evidence>
<dbReference type="GO" id="GO:0016020">
    <property type="term" value="C:membrane"/>
    <property type="evidence" value="ECO:0007669"/>
    <property type="project" value="UniProtKB-SubCell"/>
</dbReference>
<dbReference type="eggNOG" id="ENOG502ZZTD">
    <property type="taxonomic scope" value="Bacteria"/>
</dbReference>
<evidence type="ECO:0000256" key="4">
    <source>
        <dbReference type="ARBA" id="ARBA00022746"/>
    </source>
</evidence>
<dbReference type="EMBL" id="AMZN01000051">
    <property type="protein sequence ID" value="ELR70634.1"/>
    <property type="molecule type" value="Genomic_DNA"/>
</dbReference>
<evidence type="ECO:0000256" key="7">
    <source>
        <dbReference type="ARBA" id="ARBA00023235"/>
    </source>
</evidence>
<feature type="domain" description="Lycopene cyclase" evidence="9">
    <location>
        <begin position="131"/>
        <end position="223"/>
    </location>
</feature>
<dbReference type="OrthoDB" id="5195186at2"/>